<evidence type="ECO:0000256" key="1">
    <source>
        <dbReference type="SAM" id="MobiDB-lite"/>
    </source>
</evidence>
<dbReference type="GeneID" id="28849690"/>
<dbReference type="Proteomes" id="UP000078397">
    <property type="component" value="Unassembled WGS sequence"/>
</dbReference>
<feature type="transmembrane region" description="Helical" evidence="2">
    <location>
        <begin position="114"/>
        <end position="139"/>
    </location>
</feature>
<feature type="transmembrane region" description="Helical" evidence="2">
    <location>
        <begin position="80"/>
        <end position="102"/>
    </location>
</feature>
<keyword evidence="2" id="KW-0472">Membrane</keyword>
<dbReference type="Pfam" id="PF10067">
    <property type="entry name" value="DUF2306"/>
    <property type="match status" value="1"/>
</dbReference>
<evidence type="ECO:0000313" key="3">
    <source>
        <dbReference type="EMBL" id="OAQ60580.1"/>
    </source>
</evidence>
<keyword evidence="2" id="KW-0812">Transmembrane</keyword>
<feature type="transmembrane region" description="Helical" evidence="2">
    <location>
        <begin position="26"/>
        <end position="46"/>
    </location>
</feature>
<gene>
    <name evidence="3" type="ORF">VFPPC_06704</name>
</gene>
<feature type="transmembrane region" description="Helical" evidence="2">
    <location>
        <begin position="176"/>
        <end position="200"/>
    </location>
</feature>
<dbReference type="KEGG" id="pchm:VFPPC_06704"/>
<dbReference type="InterPro" id="IPR018750">
    <property type="entry name" value="DUF2306_membrane"/>
</dbReference>
<dbReference type="STRING" id="1380566.A0A179F5D8"/>
<reference evidence="3 4" key="1">
    <citation type="journal article" date="2016" name="PLoS Pathog.">
        <title>Biosynthesis of antibiotic leucinostatins in bio-control fungus Purpureocillium lilacinum and their inhibition on phytophthora revealed by genome mining.</title>
        <authorList>
            <person name="Wang G."/>
            <person name="Liu Z."/>
            <person name="Lin R."/>
            <person name="Li E."/>
            <person name="Mao Z."/>
            <person name="Ling J."/>
            <person name="Yang Y."/>
            <person name="Yin W.B."/>
            <person name="Xie B."/>
        </authorList>
    </citation>
    <scope>NUCLEOTIDE SEQUENCE [LARGE SCALE GENOMIC DNA]</scope>
    <source>
        <strain evidence="3">170</strain>
    </source>
</reference>
<organism evidence="3 4">
    <name type="scientific">Pochonia chlamydosporia 170</name>
    <dbReference type="NCBI Taxonomy" id="1380566"/>
    <lineage>
        <taxon>Eukaryota</taxon>
        <taxon>Fungi</taxon>
        <taxon>Dikarya</taxon>
        <taxon>Ascomycota</taxon>
        <taxon>Pezizomycotina</taxon>
        <taxon>Sordariomycetes</taxon>
        <taxon>Hypocreomycetidae</taxon>
        <taxon>Hypocreales</taxon>
        <taxon>Clavicipitaceae</taxon>
        <taxon>Pochonia</taxon>
    </lineage>
</organism>
<comment type="caution">
    <text evidence="3">The sequence shown here is derived from an EMBL/GenBank/DDBJ whole genome shotgun (WGS) entry which is preliminary data.</text>
</comment>
<sequence length="343" mass="37835">MSSKTPKVTLLQRIQQPFGFRKTYNFTLYIILCGALLGFSLSRLMYLSFDNIFCNPNSKVGSALPGECYYYKQRPGKIGIMLHLSTVLPAGILVVLQFLPIIRYKWLLVHRINGYIIIVLSVLSTVGVFIVLKFVLGGLVDVQTVPAFASILFLGSKGLALWNIKKLQIEQHRAWMIRAWSVAGYIITMRIISLLMSLIISSTSRKPFSAIPCTVIDYIFAGNASQVLGSYPSCSPYYSGQNLDQHAIVQADMGTGRADQLVAAFNSTFSTGSWLALAIHCIGAEVYLRLTPAEATRLRKISYQKQLEAGVQNPGNGGLTVQRLGDAEPWDVPGCEESTSPLR</sequence>
<feature type="region of interest" description="Disordered" evidence="1">
    <location>
        <begin position="315"/>
        <end position="343"/>
    </location>
</feature>
<name>A0A179F5D8_METCM</name>
<dbReference type="EMBL" id="LSBJ02000008">
    <property type="protein sequence ID" value="OAQ60580.1"/>
    <property type="molecule type" value="Genomic_DNA"/>
</dbReference>
<protein>
    <submittedName>
        <fullName evidence="3">Microtubule associated protein</fullName>
    </submittedName>
</protein>
<keyword evidence="2" id="KW-1133">Transmembrane helix</keyword>
<accession>A0A179F5D8</accession>
<proteinExistence type="predicted"/>
<evidence type="ECO:0000313" key="4">
    <source>
        <dbReference type="Proteomes" id="UP000078397"/>
    </source>
</evidence>
<feature type="transmembrane region" description="Helical" evidence="2">
    <location>
        <begin position="145"/>
        <end position="164"/>
    </location>
</feature>
<dbReference type="RefSeq" id="XP_018138458.1">
    <property type="nucleotide sequence ID" value="XM_018285696.1"/>
</dbReference>
<evidence type="ECO:0000256" key="2">
    <source>
        <dbReference type="SAM" id="Phobius"/>
    </source>
</evidence>
<dbReference type="OrthoDB" id="193478at2759"/>
<keyword evidence="4" id="KW-1185">Reference proteome</keyword>
<dbReference type="AlphaFoldDB" id="A0A179F5D8"/>